<gene>
    <name evidence="2" type="ORF">IFR04_008586</name>
</gene>
<keyword evidence="3" id="KW-1185">Reference proteome</keyword>
<evidence type="ECO:0000313" key="3">
    <source>
        <dbReference type="Proteomes" id="UP000664132"/>
    </source>
</evidence>
<dbReference type="PANTHER" id="PTHR42060:SF1">
    <property type="entry name" value="NHL REPEAT-CONTAINING PROTEIN"/>
    <property type="match status" value="1"/>
</dbReference>
<organism evidence="2 3">
    <name type="scientific">Cadophora malorum</name>
    <dbReference type="NCBI Taxonomy" id="108018"/>
    <lineage>
        <taxon>Eukaryota</taxon>
        <taxon>Fungi</taxon>
        <taxon>Dikarya</taxon>
        <taxon>Ascomycota</taxon>
        <taxon>Pezizomycotina</taxon>
        <taxon>Leotiomycetes</taxon>
        <taxon>Helotiales</taxon>
        <taxon>Ploettnerulaceae</taxon>
        <taxon>Cadophora</taxon>
    </lineage>
</organism>
<feature type="signal peptide" evidence="1">
    <location>
        <begin position="1"/>
        <end position="18"/>
    </location>
</feature>
<dbReference type="PANTHER" id="PTHR42060">
    <property type="entry name" value="NHL REPEAT-CONTAINING PROTEIN-RELATED"/>
    <property type="match status" value="1"/>
</dbReference>
<dbReference type="AlphaFoldDB" id="A0A8H7TFQ1"/>
<reference evidence="2" key="1">
    <citation type="submission" date="2021-02" db="EMBL/GenBank/DDBJ databases">
        <title>Genome sequence Cadophora malorum strain M34.</title>
        <authorList>
            <person name="Stefanovic E."/>
            <person name="Vu D."/>
            <person name="Scully C."/>
            <person name="Dijksterhuis J."/>
            <person name="Roader J."/>
            <person name="Houbraken J."/>
        </authorList>
    </citation>
    <scope>NUCLEOTIDE SEQUENCE</scope>
    <source>
        <strain evidence="2">M34</strain>
    </source>
</reference>
<comment type="caution">
    <text evidence="2">The sequence shown here is derived from an EMBL/GenBank/DDBJ whole genome shotgun (WGS) entry which is preliminary data.</text>
</comment>
<dbReference type="InterPro" id="IPR011042">
    <property type="entry name" value="6-blade_b-propeller_TolB-like"/>
</dbReference>
<proteinExistence type="predicted"/>
<sequence length="344" mass="36698">MRFIQSLAFLGLPLLSPASPFLHERRADGVLPLPTQVIHQFDKPAWLENIAVRSNGQILVGFGTAPELHSIDPDASSPNPRLVFKFPNATAVFGITEVYTDIFAVVVGNFTWQKESAVPHTWSVWTADFTGASPVVKKITDVGDALWLNGAAAIPNESGTILIADSSLGAVWKLDIASGAYEIAMQYTEMAPLNFFPFIGVNGIRIHDGYLYFATSNSASSYRIQLSCDGSAAEGAQLEHIGTYTFGLDDFAIDSNGIMYAATNYNSSVEALRADGAFQLIDGSSSSLVLAGACSAAFGRRETIDTDILYVVTTGGWSKPINGSITEGGKIVAVNTAGYSFESS</sequence>
<dbReference type="OrthoDB" id="9977941at2759"/>
<name>A0A8H7TFQ1_9HELO</name>
<evidence type="ECO:0008006" key="4">
    <source>
        <dbReference type="Google" id="ProtNLM"/>
    </source>
</evidence>
<feature type="chain" id="PRO_5034103993" description="SMP-30/Gluconolactonase/LRE-like region domain-containing protein" evidence="1">
    <location>
        <begin position="19"/>
        <end position="344"/>
    </location>
</feature>
<keyword evidence="1" id="KW-0732">Signal</keyword>
<evidence type="ECO:0000313" key="2">
    <source>
        <dbReference type="EMBL" id="KAG4418310.1"/>
    </source>
</evidence>
<accession>A0A8H7TFQ1</accession>
<dbReference type="InterPro" id="IPR052998">
    <property type="entry name" value="Hetero-Diels-Alderase-like"/>
</dbReference>
<dbReference type="Gene3D" id="2.120.10.30">
    <property type="entry name" value="TolB, C-terminal domain"/>
    <property type="match status" value="1"/>
</dbReference>
<dbReference type="EMBL" id="JAFJYH010000132">
    <property type="protein sequence ID" value="KAG4418310.1"/>
    <property type="molecule type" value="Genomic_DNA"/>
</dbReference>
<evidence type="ECO:0000256" key="1">
    <source>
        <dbReference type="SAM" id="SignalP"/>
    </source>
</evidence>
<dbReference type="SUPFAM" id="SSF63829">
    <property type="entry name" value="Calcium-dependent phosphotriesterase"/>
    <property type="match status" value="1"/>
</dbReference>
<protein>
    <recommendedName>
        <fullName evidence="4">SMP-30/Gluconolactonase/LRE-like region domain-containing protein</fullName>
    </recommendedName>
</protein>
<dbReference type="Proteomes" id="UP000664132">
    <property type="component" value="Unassembled WGS sequence"/>
</dbReference>